<feature type="repeat" description="ANK" evidence="3">
    <location>
        <begin position="374"/>
        <end position="406"/>
    </location>
</feature>
<evidence type="ECO:0000256" key="2">
    <source>
        <dbReference type="ARBA" id="ARBA00023043"/>
    </source>
</evidence>
<keyword evidence="1" id="KW-0677">Repeat</keyword>
<reference evidence="5" key="2">
    <citation type="submission" date="2022-10" db="EMBL/GenBank/DDBJ databases">
        <authorList>
            <consortium name="ENA_rothamsted_submissions"/>
            <consortium name="culmorum"/>
            <person name="King R."/>
        </authorList>
    </citation>
    <scope>NUCLEOTIDE SEQUENCE</scope>
</reference>
<evidence type="ECO:0000313" key="5">
    <source>
        <dbReference type="EMBL" id="CAG9794376.1"/>
    </source>
</evidence>
<dbReference type="OrthoDB" id="10254947at2759"/>
<name>A0A9N9WIH1_9NEOP</name>
<dbReference type="Gene3D" id="1.25.40.20">
    <property type="entry name" value="Ankyrin repeat-containing domain"/>
    <property type="match status" value="1"/>
</dbReference>
<dbReference type="InterPro" id="IPR002110">
    <property type="entry name" value="Ankyrin_rpt"/>
</dbReference>
<dbReference type="PANTHER" id="PTHR24123:SF33">
    <property type="entry name" value="PROTEIN HOS4"/>
    <property type="match status" value="1"/>
</dbReference>
<feature type="region of interest" description="Disordered" evidence="4">
    <location>
        <begin position="721"/>
        <end position="749"/>
    </location>
</feature>
<dbReference type="PANTHER" id="PTHR24123">
    <property type="entry name" value="ANKYRIN REPEAT-CONTAINING"/>
    <property type="match status" value="1"/>
</dbReference>
<evidence type="ECO:0000256" key="4">
    <source>
        <dbReference type="SAM" id="MobiDB-lite"/>
    </source>
</evidence>
<dbReference type="Proteomes" id="UP001153714">
    <property type="component" value="Chromosome 6"/>
</dbReference>
<organism evidence="5 6">
    <name type="scientific">Diatraea saccharalis</name>
    <name type="common">sugarcane borer</name>
    <dbReference type="NCBI Taxonomy" id="40085"/>
    <lineage>
        <taxon>Eukaryota</taxon>
        <taxon>Metazoa</taxon>
        <taxon>Ecdysozoa</taxon>
        <taxon>Arthropoda</taxon>
        <taxon>Hexapoda</taxon>
        <taxon>Insecta</taxon>
        <taxon>Pterygota</taxon>
        <taxon>Neoptera</taxon>
        <taxon>Endopterygota</taxon>
        <taxon>Lepidoptera</taxon>
        <taxon>Glossata</taxon>
        <taxon>Ditrysia</taxon>
        <taxon>Pyraloidea</taxon>
        <taxon>Crambidae</taxon>
        <taxon>Crambinae</taxon>
        <taxon>Diatraea</taxon>
    </lineage>
</organism>
<feature type="region of interest" description="Disordered" evidence="4">
    <location>
        <begin position="803"/>
        <end position="828"/>
    </location>
</feature>
<evidence type="ECO:0000256" key="1">
    <source>
        <dbReference type="ARBA" id="ARBA00022737"/>
    </source>
</evidence>
<dbReference type="Pfam" id="PF12796">
    <property type="entry name" value="Ank_2"/>
    <property type="match status" value="2"/>
</dbReference>
<protein>
    <submittedName>
        <fullName evidence="5">Uncharacterized protein</fullName>
    </submittedName>
</protein>
<evidence type="ECO:0000256" key="3">
    <source>
        <dbReference type="PROSITE-ProRule" id="PRU00023"/>
    </source>
</evidence>
<dbReference type="SUPFAM" id="SSF48403">
    <property type="entry name" value="Ankyrin repeat"/>
    <property type="match status" value="1"/>
</dbReference>
<feature type="compositionally biased region" description="Low complexity" evidence="4">
    <location>
        <begin position="721"/>
        <end position="735"/>
    </location>
</feature>
<dbReference type="EMBL" id="OU893337">
    <property type="protein sequence ID" value="CAG9794376.1"/>
    <property type="molecule type" value="Genomic_DNA"/>
</dbReference>
<dbReference type="AlphaFoldDB" id="A0A9N9WIH1"/>
<accession>A0A9N9WIH1</accession>
<dbReference type="PROSITE" id="PS50088">
    <property type="entry name" value="ANK_REPEAT"/>
    <property type="match status" value="1"/>
</dbReference>
<evidence type="ECO:0000313" key="6">
    <source>
        <dbReference type="Proteomes" id="UP001153714"/>
    </source>
</evidence>
<dbReference type="SMART" id="SM00248">
    <property type="entry name" value="ANK"/>
    <property type="match status" value="5"/>
</dbReference>
<sequence length="828" mass="93451">MSEEINCTYAFKKLPTFLVKKNNLKPVTSVGLLKRDVFREDLLYESKSGDFLKLDTPLTLVNRFNLITKNSITVARYTKTAVEKTSENITRIIGQNNYDTVFSALCSVINHELKIRGILSLLTLPKKTKTVSCQTEERPYTYSKSLEEKETQTTQLNIIKNKPVKRTKRKQFTPYVVTESPKKKIAKKVVVYPNHFNNLHTRSEIDTCNSNKIETPMEQFINHPLSDFDDNSMDSKFSIGTVGSIPGLLEKPLSFLENTVDTFTAPVNANKSMFDLSNNTELTLLDGTKLRLPFKIEDEFHIATPDIMKLVSLEDRRKLLWYQAYIDWKNCLTHDEEDHLPIHMAAMNGDIDLLRRQCFVLKARHESVDIPTKENLSALQISIFSNNPQCTSLLLQHGADVLVTDDEYRTSFHLAAEADPGHLKALIKHCQDNPIQILQENDELWKPELASKPKDYLIKYLLRNVLSMFDNQGYTPLMLASKLGKFENVRNLIDASLETIDIQMPNSGNTALYLAVGSAYTDSENRGNKSVVTDDFKNTIELLVEHGADPAIENHSSSSVNTLLTDMRISELSMIIANKMVTKNCNAIGMADDSHLNIRMIIKGDDGKLDYKEMPQKMIKREKINKNNKDKPIIIQNVKIENNDMLLKQINTPTCSPVKGEIEKKCEIVKKDLGSDNIKKSPILSVQVEDKATHKKDYIESFKKFVIGVNSNKIVTPITDSVGTSTSSKSATTMTHDNVDNSTTKSANLSHNIKGNIRNVKKLNEGAKKRVIKIISKKIEIGNSNVNSQHSGIINILSRKRTMSNSPLTNSSEAKNKRGNEEPIKKMS</sequence>
<keyword evidence="6" id="KW-1185">Reference proteome</keyword>
<feature type="compositionally biased region" description="Polar residues" evidence="4">
    <location>
        <begin position="740"/>
        <end position="749"/>
    </location>
</feature>
<dbReference type="InterPro" id="IPR036770">
    <property type="entry name" value="Ankyrin_rpt-contain_sf"/>
</dbReference>
<proteinExistence type="predicted"/>
<feature type="compositionally biased region" description="Basic and acidic residues" evidence="4">
    <location>
        <begin position="814"/>
        <end position="828"/>
    </location>
</feature>
<reference evidence="5" key="1">
    <citation type="submission" date="2021-12" db="EMBL/GenBank/DDBJ databases">
        <authorList>
            <person name="King R."/>
        </authorList>
    </citation>
    <scope>NUCLEOTIDE SEQUENCE</scope>
</reference>
<dbReference type="InterPro" id="IPR051165">
    <property type="entry name" value="Multifunctional_ANK_Repeat"/>
</dbReference>
<feature type="compositionally biased region" description="Polar residues" evidence="4">
    <location>
        <begin position="803"/>
        <end position="813"/>
    </location>
</feature>
<gene>
    <name evidence="5" type="ORF">DIATSA_LOCUS11757</name>
</gene>
<keyword evidence="2 3" id="KW-0040">ANK repeat</keyword>